<protein>
    <recommendedName>
        <fullName evidence="4">Transmembrane protein</fullName>
    </recommendedName>
</protein>
<keyword evidence="1" id="KW-1133">Transmembrane helix</keyword>
<organism evidence="2 3">
    <name type="scientific">[Mycobacterium] zoologicum</name>
    <dbReference type="NCBI Taxonomy" id="2872311"/>
    <lineage>
        <taxon>Bacteria</taxon>
        <taxon>Bacillati</taxon>
        <taxon>Actinomycetota</taxon>
        <taxon>Actinomycetes</taxon>
        <taxon>Mycobacteriales</taxon>
        <taxon>Mycobacteriaceae</taxon>
        <taxon>Mycolicibacter</taxon>
    </lineage>
</organism>
<keyword evidence="1" id="KW-0812">Transmembrane</keyword>
<name>A0ABU5YKW0_9MYCO</name>
<accession>A0ABU5YKW0</accession>
<sequence>MSQWFNYAATLKILVFGLLVGAAMPALFAVAMRINAVGSGLAVTTAGRRTVAGERRPALVALSWAIFALVLAVVLIGVLFVARDFLGHHFGWYLLGAKAK</sequence>
<reference evidence="2 3" key="1">
    <citation type="submission" date="2023-12" db="EMBL/GenBank/DDBJ databases">
        <title>Description of new species of Mycobacterium terrae complex isolated from sewage at the Sao Paulo Zoological Park Foundation in Brazil.</title>
        <authorList>
            <person name="Romagnoli C.L."/>
            <person name="Conceicao E.C."/>
            <person name="Machado E."/>
            <person name="Barreto L.B.P.F."/>
            <person name="Sharma A."/>
            <person name="Silva N.M."/>
            <person name="Marques L.E."/>
            <person name="Juliana M.A."/>
            <person name="Lourenco M.C.S."/>
            <person name="Digiampietri L.A."/>
            <person name="Suffys P.N."/>
            <person name="Viana-Niero C."/>
        </authorList>
    </citation>
    <scope>NUCLEOTIDE SEQUENCE [LARGE SCALE GENOMIC DNA]</scope>
    <source>
        <strain evidence="2 3">MYC123</strain>
    </source>
</reference>
<dbReference type="EMBL" id="JAYJJT010000005">
    <property type="protein sequence ID" value="MEB3049373.1"/>
    <property type="molecule type" value="Genomic_DNA"/>
</dbReference>
<evidence type="ECO:0000313" key="3">
    <source>
        <dbReference type="Proteomes" id="UP001299046"/>
    </source>
</evidence>
<comment type="caution">
    <text evidence="2">The sequence shown here is derived from an EMBL/GenBank/DDBJ whole genome shotgun (WGS) entry which is preliminary data.</text>
</comment>
<feature type="transmembrane region" description="Helical" evidence="1">
    <location>
        <begin position="58"/>
        <end position="82"/>
    </location>
</feature>
<evidence type="ECO:0000256" key="1">
    <source>
        <dbReference type="SAM" id="Phobius"/>
    </source>
</evidence>
<keyword evidence="1" id="KW-0472">Membrane</keyword>
<gene>
    <name evidence="2" type="ORF">KV112_06390</name>
</gene>
<evidence type="ECO:0000313" key="2">
    <source>
        <dbReference type="EMBL" id="MEB3049373.1"/>
    </source>
</evidence>
<evidence type="ECO:0008006" key="4">
    <source>
        <dbReference type="Google" id="ProtNLM"/>
    </source>
</evidence>
<dbReference type="Proteomes" id="UP001299046">
    <property type="component" value="Unassembled WGS sequence"/>
</dbReference>
<proteinExistence type="predicted"/>
<dbReference type="RefSeq" id="WP_224864371.1">
    <property type="nucleotide sequence ID" value="NZ_JAYJJS010000006.1"/>
</dbReference>
<keyword evidence="3" id="KW-1185">Reference proteome</keyword>